<proteinExistence type="predicted"/>
<keyword evidence="2" id="KW-0472">Membrane</keyword>
<keyword evidence="2" id="KW-0812">Transmembrane</keyword>
<evidence type="ECO:0000256" key="1">
    <source>
        <dbReference type="SAM" id="MobiDB-lite"/>
    </source>
</evidence>
<evidence type="ECO:0000313" key="3">
    <source>
        <dbReference type="EMBL" id="AGU15697.1"/>
    </source>
</evidence>
<dbReference type="eggNOG" id="ENOG5033CNM">
    <property type="taxonomic scope" value="Bacteria"/>
</dbReference>
<gene>
    <name evidence="3" type="ORF">CARG_07900</name>
</gene>
<dbReference type="STRING" id="1348662.CARG_07900"/>
<dbReference type="PATRIC" id="fig|1348662.3.peg.1562"/>
<dbReference type="HOGENOM" id="CLU_152435_0_0_11"/>
<protein>
    <recommendedName>
        <fullName evidence="5">DUF3017 domain-containing protein</fullName>
    </recommendedName>
</protein>
<keyword evidence="4" id="KW-1185">Reference proteome</keyword>
<keyword evidence="2" id="KW-1133">Transmembrane helix</keyword>
<feature type="transmembrane region" description="Helical" evidence="2">
    <location>
        <begin position="34"/>
        <end position="52"/>
    </location>
</feature>
<dbReference type="AlphaFoldDB" id="U3GZU6"/>
<dbReference type="KEGG" id="caz:CARG_07900"/>
<evidence type="ECO:0008006" key="5">
    <source>
        <dbReference type="Google" id="ProtNLM"/>
    </source>
</evidence>
<reference evidence="3 4" key="1">
    <citation type="journal article" date="2013" name="Genome Announc.">
        <title>Whole-Genome Sequence of the Clinical Strain Corynebacterium argentoratense DSM 44202, Isolated from a Human Throat Specimen.</title>
        <authorList>
            <person name="Bomholt C."/>
            <person name="Glaub A."/>
            <person name="Gravermann K."/>
            <person name="Albersmeier A."/>
            <person name="Brinkrolf K."/>
            <person name="Ruckert C."/>
            <person name="Tauch A."/>
        </authorList>
    </citation>
    <scope>NUCLEOTIDE SEQUENCE [LARGE SCALE GENOMIC DNA]</scope>
    <source>
        <strain evidence="3">DSM 44202</strain>
    </source>
</reference>
<dbReference type="Pfam" id="PF11222">
    <property type="entry name" value="DUF3017"/>
    <property type="match status" value="1"/>
</dbReference>
<organism evidence="3 4">
    <name type="scientific">Corynebacterium argentoratense DSM 44202</name>
    <dbReference type="NCBI Taxonomy" id="1348662"/>
    <lineage>
        <taxon>Bacteria</taxon>
        <taxon>Bacillati</taxon>
        <taxon>Actinomycetota</taxon>
        <taxon>Actinomycetes</taxon>
        <taxon>Mycobacteriales</taxon>
        <taxon>Corynebacteriaceae</taxon>
        <taxon>Corynebacterium</taxon>
    </lineage>
</organism>
<dbReference type="Proteomes" id="UP000016943">
    <property type="component" value="Chromosome"/>
</dbReference>
<feature type="region of interest" description="Disordered" evidence="1">
    <location>
        <begin position="1"/>
        <end position="25"/>
    </location>
</feature>
<feature type="compositionally biased region" description="Basic and acidic residues" evidence="1">
    <location>
        <begin position="1"/>
        <end position="21"/>
    </location>
</feature>
<evidence type="ECO:0000313" key="4">
    <source>
        <dbReference type="Proteomes" id="UP000016943"/>
    </source>
</evidence>
<sequence length="115" mass="12608">MTQVSDRDSTVNLEDNPHDRALPPSTLTPLQQRLALVLFVIGFVLSGVFSLTEHWRRATFMLGLSLAWLAVVRARCDSRILGVLSVRSRKFDVLFCSGLGAVMMFLAASVDALGS</sequence>
<dbReference type="EMBL" id="CP006365">
    <property type="protein sequence ID" value="AGU15697.1"/>
    <property type="molecule type" value="Genomic_DNA"/>
</dbReference>
<dbReference type="InterPro" id="IPR021385">
    <property type="entry name" value="DUF3017"/>
</dbReference>
<feature type="transmembrane region" description="Helical" evidence="2">
    <location>
        <begin position="58"/>
        <end position="76"/>
    </location>
</feature>
<dbReference type="OrthoDB" id="4411540at2"/>
<dbReference type="GeneID" id="78250327"/>
<name>U3GZU6_9CORY</name>
<feature type="transmembrane region" description="Helical" evidence="2">
    <location>
        <begin position="91"/>
        <end position="110"/>
    </location>
</feature>
<evidence type="ECO:0000256" key="2">
    <source>
        <dbReference type="SAM" id="Phobius"/>
    </source>
</evidence>
<dbReference type="RefSeq" id="WP_021012087.1">
    <property type="nucleotide sequence ID" value="NC_022198.1"/>
</dbReference>
<accession>U3GZU6</accession>